<dbReference type="GO" id="GO:0007186">
    <property type="term" value="P:G protein-coupled receptor signaling pathway"/>
    <property type="evidence" value="ECO:0007669"/>
    <property type="project" value="TreeGrafter"/>
</dbReference>
<proteinExistence type="predicted"/>
<dbReference type="SMART" id="SM00149">
    <property type="entry name" value="PLCYc"/>
    <property type="match status" value="1"/>
</dbReference>
<dbReference type="Pfam" id="PF00788">
    <property type="entry name" value="RA"/>
    <property type="match status" value="2"/>
</dbReference>
<dbReference type="GO" id="GO:0005085">
    <property type="term" value="F:guanyl-nucleotide exchange factor activity"/>
    <property type="evidence" value="ECO:0007669"/>
    <property type="project" value="UniProtKB-KW"/>
</dbReference>
<feature type="domain" description="Ras-GEF" evidence="8">
    <location>
        <begin position="44"/>
        <end position="307"/>
    </location>
</feature>
<keyword evidence="3" id="KW-0443">Lipid metabolism</keyword>
<dbReference type="PROSITE" id="PS50004">
    <property type="entry name" value="C2"/>
    <property type="match status" value="1"/>
</dbReference>
<feature type="coiled-coil region" evidence="4">
    <location>
        <begin position="1852"/>
        <end position="1879"/>
    </location>
</feature>
<dbReference type="EMBL" id="UXUI01007465">
    <property type="protein sequence ID" value="VDD87741.1"/>
    <property type="molecule type" value="Genomic_DNA"/>
</dbReference>
<reference evidence="10 11" key="2">
    <citation type="submission" date="2018-10" db="EMBL/GenBank/DDBJ databases">
        <authorList>
            <consortium name="Pathogen Informatics"/>
        </authorList>
    </citation>
    <scope>NUCLEOTIDE SEQUENCE [LARGE SCALE GENOMIC DNA]</scope>
</reference>
<dbReference type="InterPro" id="IPR001895">
    <property type="entry name" value="RASGEF_cat_dom"/>
</dbReference>
<dbReference type="InterPro" id="IPR000909">
    <property type="entry name" value="PLipase_C_PInositol-sp_X_dom"/>
</dbReference>
<feature type="region of interest" description="Disordered" evidence="5">
    <location>
        <begin position="794"/>
        <end position="813"/>
    </location>
</feature>
<feature type="domain" description="C2" evidence="6">
    <location>
        <begin position="1390"/>
        <end position="1515"/>
    </location>
</feature>
<dbReference type="Gene3D" id="2.60.40.150">
    <property type="entry name" value="C2 domain"/>
    <property type="match status" value="1"/>
</dbReference>
<sequence>MILDIFKTSSGASDLSASQGFIVNDEPITIFRLELERLQFMLQFPEEIAFQLTATEYQLFYSIQPMDFVRYVSCELTSVPMMENPSPVKNLIKRLSEVSSWITHIIISSPNHDDRKAALLSIIRMVDTCWNIGNFNGAVEILMGLKSEKLRPFWLTLSREEKKRFDQLCEILLPSNQAAASGIYIEAVQRALNMPQCRVIPFFGIFLRDLYAIVNDMPNVVIMGHERKKEKLEFLNDCNGEDHFSTRIGVGGLLNADKIQLVAVVLENIGAFHKHIRKIVKHVDDYVVTHANGEQIEIKGYEPVQPVKGGAHGISLIPLDTSLFDLDTVQRMHHGMTVINHDLASGRSVLCMMKLDASCSILSWHKVHYASDNHDKETVSTKPSNDKQVVQTQDNVSCAPSPTPSSRPTSGTTVNLEEGFLDLLSVKSVERIDSYDIDVETIYRKHSSEDNAVPVYCWAITYGSHISENEFLYFIGLQETAHYWLSGLTGVVKHLREQLKQPDRRVLWLKKLYLQLYSESEACVSVSTNEGKGLGGPRPLDALSAFGGQVDKYRELTETMSTKTQGTEPATPDSSGPKSRLMQMTMAVTRRMRGNSRDCSRSQSPQPVSSSLRNKPLNMSIRSQASSHSGTVGPNSPALYLKPRSVAAWSEEGGDADSICTTRSRSPTASSYGGRSLGARSTRSWNHTGNLSELLFTPRPRTATNSSFTGRSTGGRSLRSWKSKGGDISNSGSVSSSGFTSINTQVEKEYHERPLTFVEFIELYRLFSARLRKDIKDIFNDCVTTFGVNSHVSKKEKERHSPRVQSRLDSTTSVCPNSSLHDFIPNDVLTRNRLAAQKFTEKQQKIYKALAMASVNSMVDMQQTPYLTPTMLKQFCAAYQMELIDENYATKLIQEHEPDAYCRNKQQMTFEGFVRFLNDSRNFAFVPEEIEAECETFNHPLSHYYISSSHNTYLTAHQLKGESSPEMYRQILLTGCRCVELDCWDGDDGFPQIFHGHTLTSKIFLRQVLDVIKKSAFITSSLPVILSLENHCSLQQQAKMAQMIQNYLGDKLVTNFLFESDYSDNPHLPTPYQLQYRILIKNKKMVFEPSTGLIERSLSRNALRDFPRDQSKMSYESSLYEDGEDDDLDEFLDDEPDEEDDRTDNADSDKRTMKQPEECKGDTMSSDRDSRRDGRNGLSNFDRSDASTAGSQQFLAPKQVQRKRIAAGPLAPELSDLVIYLQAVKFKGFPKPTTTGGELDEAESTRPPGPVTLRTRANTLLPTPSPRRTKGGQIENNQKLSTDPSSGPRPNVSASCYQVTSLNENAARKKHRSKCTAYSRNHVVRTYPGGMRIDSSNFNPTQFWAYGFQMVALNFQTSDVPMAVNTAMFEQTGNCGYVLKPRVLWDEKHPLYGRYNPVSKDPSCYSAMILTLNIISGQHVFPKQPVGSPYLEVEVIGMPCDSVKYKSKAEHRNAVNPIWNFLSVFRITCVDLAFLRVAVCDASNGRCYAQRVVPVRCLRPGYRHLPLRDGANHPLDQSMLFLFSKFEQEEIIYLFDDNQDFPSNYEQQLTWQTLKADPAAKVEMIPVLKKQIFILKIIGFYPDDTPIIVRVESSSTVKKVIQSALVKSGKNSDAAEDYVLIEERVKSPGTSTSLDISDGTENSNQRILPSNEPIMDAVACWNGFTMRFIIRKKNADPGSKAWISSLIKSGSGQSPLTTNASASHHELMTYETGAHFKSHSSTQIYEISELEKSNETLGAPAGGIHPRARSMGETFLVCIHNVSADQPYAIIRACTSSTAADIIHQVFLKTSSADLNYNDYVLVEETADSGRFGTKKICLPSSLSRTTCRVLSPDENVWKAQSKWKSAGRFVLENRKQTVNQALEKVRSLIEEMEIAQLKAIAVGKSQALQFSLQ</sequence>
<dbReference type="WBParaSite" id="EVEC_0000317601-mRNA-1">
    <property type="protein sequence ID" value="EVEC_0000317601-mRNA-1"/>
    <property type="gene ID" value="EVEC_0000317601"/>
</dbReference>
<reference evidence="12" key="1">
    <citation type="submission" date="2016-04" db="UniProtKB">
        <authorList>
            <consortium name="WormBaseParasite"/>
        </authorList>
    </citation>
    <scope>IDENTIFICATION</scope>
</reference>
<dbReference type="GO" id="GO:0048015">
    <property type="term" value="P:phosphatidylinositol-mediated signaling"/>
    <property type="evidence" value="ECO:0007669"/>
    <property type="project" value="TreeGrafter"/>
</dbReference>
<feature type="compositionally biased region" description="Polar residues" evidence="5">
    <location>
        <begin position="1274"/>
        <end position="1285"/>
    </location>
</feature>
<gene>
    <name evidence="10" type="ORF">EVEC_LOCUS2884</name>
</gene>
<dbReference type="SUPFAM" id="SSF48366">
    <property type="entry name" value="Ras GEF"/>
    <property type="match status" value="1"/>
</dbReference>
<dbReference type="InterPro" id="IPR023578">
    <property type="entry name" value="Ras_GEF_dom_sf"/>
</dbReference>
<evidence type="ECO:0000256" key="4">
    <source>
        <dbReference type="SAM" id="Coils"/>
    </source>
</evidence>
<dbReference type="InterPro" id="IPR017946">
    <property type="entry name" value="PLC-like_Pdiesterase_TIM-brl"/>
</dbReference>
<dbReference type="Pfam" id="PF00617">
    <property type="entry name" value="RasGEF"/>
    <property type="match status" value="1"/>
</dbReference>
<dbReference type="PROSITE" id="PS50200">
    <property type="entry name" value="RA"/>
    <property type="match status" value="2"/>
</dbReference>
<dbReference type="InterPro" id="IPR011992">
    <property type="entry name" value="EF-hand-dom_pair"/>
</dbReference>
<evidence type="ECO:0000259" key="9">
    <source>
        <dbReference type="PROSITE" id="PS50200"/>
    </source>
</evidence>
<dbReference type="GO" id="GO:0046488">
    <property type="term" value="P:phosphatidylinositol metabolic process"/>
    <property type="evidence" value="ECO:0007669"/>
    <property type="project" value="TreeGrafter"/>
</dbReference>
<dbReference type="SUPFAM" id="SSF47473">
    <property type="entry name" value="EF-hand"/>
    <property type="match status" value="1"/>
</dbReference>
<dbReference type="GO" id="GO:0007265">
    <property type="term" value="P:Ras protein signal transduction"/>
    <property type="evidence" value="ECO:0007669"/>
    <property type="project" value="TreeGrafter"/>
</dbReference>
<dbReference type="Proteomes" id="UP000274131">
    <property type="component" value="Unassembled WGS sequence"/>
</dbReference>
<dbReference type="PANTHER" id="PTHR10336">
    <property type="entry name" value="PHOSPHOINOSITIDE-SPECIFIC PHOSPHOLIPASE C FAMILY PROTEIN"/>
    <property type="match status" value="1"/>
</dbReference>
<dbReference type="SUPFAM" id="SSF54236">
    <property type="entry name" value="Ubiquitin-like"/>
    <property type="match status" value="2"/>
</dbReference>
<dbReference type="InterPro" id="IPR036964">
    <property type="entry name" value="RASGEF_cat_dom_sf"/>
</dbReference>
<dbReference type="Gene3D" id="1.10.238.10">
    <property type="entry name" value="EF-hand"/>
    <property type="match status" value="1"/>
</dbReference>
<dbReference type="SMART" id="SM00148">
    <property type="entry name" value="PLCXc"/>
    <property type="match status" value="1"/>
</dbReference>
<dbReference type="Pfam" id="PF00168">
    <property type="entry name" value="C2"/>
    <property type="match status" value="1"/>
</dbReference>
<keyword evidence="4" id="KW-0175">Coiled coil</keyword>
<evidence type="ECO:0000256" key="2">
    <source>
        <dbReference type="PROSITE-ProRule" id="PRU00168"/>
    </source>
</evidence>
<dbReference type="FunFam" id="3.10.20.90:FF:000238">
    <property type="entry name" value="Phosphoinositide phospholipase C"/>
    <property type="match status" value="1"/>
</dbReference>
<feature type="compositionally biased region" description="Polar residues" evidence="5">
    <location>
        <begin position="1177"/>
        <end position="1194"/>
    </location>
</feature>
<keyword evidence="2" id="KW-0344">Guanine-nucleotide releasing factor</keyword>
<dbReference type="Pfam" id="PF00387">
    <property type="entry name" value="PI-PLC-Y"/>
    <property type="match status" value="1"/>
</dbReference>
<dbReference type="InterPro" id="IPR000159">
    <property type="entry name" value="RA_dom"/>
</dbReference>
<keyword evidence="3" id="KW-0442">Lipid degradation</keyword>
<feature type="domain" description="PI-PLC Y-box" evidence="7">
    <location>
        <begin position="1214"/>
        <end position="1384"/>
    </location>
</feature>
<dbReference type="InterPro" id="IPR001711">
    <property type="entry name" value="PLipase_C_Pinositol-sp_Y"/>
</dbReference>
<keyword evidence="3" id="KW-0378">Hydrolase</keyword>
<dbReference type="InterPro" id="IPR015359">
    <property type="entry name" value="PLC_EF-hand-like"/>
</dbReference>
<feature type="compositionally biased region" description="Acidic residues" evidence="5">
    <location>
        <begin position="1119"/>
        <end position="1142"/>
    </location>
</feature>
<dbReference type="SUPFAM" id="SSF49562">
    <property type="entry name" value="C2 domain (Calcium/lipid-binding domain, CaLB)"/>
    <property type="match status" value="1"/>
</dbReference>
<feature type="region of interest" description="Disordered" evidence="5">
    <location>
        <begin position="653"/>
        <end position="738"/>
    </location>
</feature>
<feature type="compositionally biased region" description="Low complexity" evidence="5">
    <location>
        <begin position="704"/>
        <end position="738"/>
    </location>
</feature>
<name>A0A158Q9V1_ENTVE</name>
<evidence type="ECO:0000256" key="3">
    <source>
        <dbReference type="RuleBase" id="RU361133"/>
    </source>
</evidence>
<dbReference type="InterPro" id="IPR029071">
    <property type="entry name" value="Ubiquitin-like_domsf"/>
</dbReference>
<comment type="catalytic activity">
    <reaction evidence="3">
        <text>a 1,2-diacyl-sn-glycero-3-phospho-(1D-myo-inositol-4,5-bisphosphate) + H2O = 1D-myo-inositol 1,4,5-trisphosphate + a 1,2-diacyl-sn-glycerol + H(+)</text>
        <dbReference type="Rhea" id="RHEA:33179"/>
        <dbReference type="ChEBI" id="CHEBI:15377"/>
        <dbReference type="ChEBI" id="CHEBI:15378"/>
        <dbReference type="ChEBI" id="CHEBI:17815"/>
        <dbReference type="ChEBI" id="CHEBI:58456"/>
        <dbReference type="ChEBI" id="CHEBI:203600"/>
        <dbReference type="EC" id="3.1.4.11"/>
    </reaction>
</comment>
<dbReference type="PRINTS" id="PR00390">
    <property type="entry name" value="PHPHLIPASEC"/>
</dbReference>
<evidence type="ECO:0000256" key="5">
    <source>
        <dbReference type="SAM" id="MobiDB-lite"/>
    </source>
</evidence>
<evidence type="ECO:0000259" key="6">
    <source>
        <dbReference type="PROSITE" id="PS50004"/>
    </source>
</evidence>
<protein>
    <recommendedName>
        <fullName evidence="3">Phosphoinositide phospholipase C</fullName>
        <ecNumber evidence="3">3.1.4.11</ecNumber>
    </recommendedName>
</protein>
<dbReference type="Pfam" id="PF00388">
    <property type="entry name" value="PI-PLC-X"/>
    <property type="match status" value="1"/>
</dbReference>
<dbReference type="Pfam" id="PF09279">
    <property type="entry name" value="EF-hand_like"/>
    <property type="match status" value="1"/>
</dbReference>
<dbReference type="PANTHER" id="PTHR10336:SF6">
    <property type="entry name" value="1-PHOSPHATIDYLINOSITOL 4,5-BISPHOSPHATE PHOSPHODIESTERASE EPSILON-1"/>
    <property type="match status" value="1"/>
</dbReference>
<feature type="compositionally biased region" description="Polar residues" evidence="5">
    <location>
        <begin position="659"/>
        <end position="691"/>
    </location>
</feature>
<feature type="compositionally biased region" description="Low complexity" evidence="5">
    <location>
        <begin position="601"/>
        <end position="611"/>
    </location>
</feature>
<evidence type="ECO:0000313" key="10">
    <source>
        <dbReference type="EMBL" id="VDD87741.1"/>
    </source>
</evidence>
<dbReference type="SMART" id="SM00314">
    <property type="entry name" value="RA"/>
    <property type="match status" value="2"/>
</dbReference>
<dbReference type="InterPro" id="IPR001192">
    <property type="entry name" value="PI-PLC_fam"/>
</dbReference>
<dbReference type="EC" id="3.1.4.11" evidence="3"/>
<dbReference type="PROSITE" id="PS50009">
    <property type="entry name" value="RASGEF_CAT"/>
    <property type="match status" value="1"/>
</dbReference>
<dbReference type="SMART" id="SM00239">
    <property type="entry name" value="C2"/>
    <property type="match status" value="1"/>
</dbReference>
<dbReference type="OrthoDB" id="269822at2759"/>
<accession>A0A158Q9V1</accession>
<feature type="region of interest" description="Disordered" evidence="5">
    <location>
        <begin position="1629"/>
        <end position="1648"/>
    </location>
</feature>
<feature type="region of interest" description="Disordered" evidence="5">
    <location>
        <begin position="559"/>
        <end position="616"/>
    </location>
</feature>
<dbReference type="GO" id="GO:0051209">
    <property type="term" value="P:release of sequestered calcium ion into cytosol"/>
    <property type="evidence" value="ECO:0007669"/>
    <property type="project" value="TreeGrafter"/>
</dbReference>
<dbReference type="CDD" id="cd00275">
    <property type="entry name" value="C2_PLC_like"/>
    <property type="match status" value="1"/>
</dbReference>
<keyword evidence="11" id="KW-1185">Reference proteome</keyword>
<dbReference type="STRING" id="51028.A0A158Q9V1"/>
<feature type="compositionally biased region" description="Basic and acidic residues" evidence="5">
    <location>
        <begin position="1143"/>
        <end position="1175"/>
    </location>
</feature>
<dbReference type="Gene3D" id="3.20.20.190">
    <property type="entry name" value="Phosphatidylinositol (PI) phosphodiesterase"/>
    <property type="match status" value="1"/>
</dbReference>
<feature type="region of interest" description="Disordered" evidence="5">
    <location>
        <begin position="391"/>
        <end position="412"/>
    </location>
</feature>
<feature type="domain" description="Ras-associating" evidence="9">
    <location>
        <begin position="1582"/>
        <end position="1675"/>
    </location>
</feature>
<dbReference type="SUPFAM" id="SSF51695">
    <property type="entry name" value="PLC-like phosphodiesterases"/>
    <property type="match status" value="1"/>
</dbReference>
<dbReference type="PROSITE" id="PS50007">
    <property type="entry name" value="PIPLC_X_DOMAIN"/>
    <property type="match status" value="1"/>
</dbReference>
<evidence type="ECO:0000256" key="1">
    <source>
        <dbReference type="ARBA" id="ARBA00023224"/>
    </source>
</evidence>
<evidence type="ECO:0000313" key="11">
    <source>
        <dbReference type="Proteomes" id="UP000274131"/>
    </source>
</evidence>
<dbReference type="InterPro" id="IPR035892">
    <property type="entry name" value="C2_domain_sf"/>
</dbReference>
<dbReference type="GO" id="GO:0016042">
    <property type="term" value="P:lipid catabolic process"/>
    <property type="evidence" value="ECO:0007669"/>
    <property type="project" value="UniProtKB-KW"/>
</dbReference>
<evidence type="ECO:0000259" key="8">
    <source>
        <dbReference type="PROSITE" id="PS50009"/>
    </source>
</evidence>
<dbReference type="SMART" id="SM00147">
    <property type="entry name" value="RasGEF"/>
    <property type="match status" value="1"/>
</dbReference>
<dbReference type="Gene3D" id="3.10.20.90">
    <property type="entry name" value="Phosphatidylinositol 3-kinase Catalytic Subunit, Chain A, domain 1"/>
    <property type="match status" value="2"/>
</dbReference>
<feature type="region of interest" description="Disordered" evidence="5">
    <location>
        <begin position="1229"/>
        <end position="1294"/>
    </location>
</feature>
<dbReference type="PROSITE" id="PS50008">
    <property type="entry name" value="PIPLC_Y_DOMAIN"/>
    <property type="match status" value="1"/>
</dbReference>
<dbReference type="InterPro" id="IPR000008">
    <property type="entry name" value="C2_dom"/>
</dbReference>
<evidence type="ECO:0000313" key="12">
    <source>
        <dbReference type="WBParaSite" id="EVEC_0000317601-mRNA-1"/>
    </source>
</evidence>
<feature type="domain" description="Ras-associating" evidence="9">
    <location>
        <begin position="1761"/>
        <end position="1857"/>
    </location>
</feature>
<dbReference type="GO" id="GO:0004435">
    <property type="term" value="F:phosphatidylinositol-4,5-bisphosphate phospholipase C activity"/>
    <property type="evidence" value="ECO:0007669"/>
    <property type="project" value="UniProtKB-EC"/>
</dbReference>
<feature type="compositionally biased region" description="Polar residues" evidence="5">
    <location>
        <begin position="803"/>
        <end position="813"/>
    </location>
</feature>
<feature type="region of interest" description="Disordered" evidence="5">
    <location>
        <begin position="1110"/>
        <end position="1200"/>
    </location>
</feature>
<organism evidence="12">
    <name type="scientific">Enterobius vermicularis</name>
    <name type="common">Human pinworm</name>
    <dbReference type="NCBI Taxonomy" id="51028"/>
    <lineage>
        <taxon>Eukaryota</taxon>
        <taxon>Metazoa</taxon>
        <taxon>Ecdysozoa</taxon>
        <taxon>Nematoda</taxon>
        <taxon>Chromadorea</taxon>
        <taxon>Rhabditida</taxon>
        <taxon>Spirurina</taxon>
        <taxon>Oxyuridomorpha</taxon>
        <taxon>Oxyuroidea</taxon>
        <taxon>Oxyuridae</taxon>
        <taxon>Enterobius</taxon>
    </lineage>
</organism>
<feature type="compositionally biased region" description="Polar residues" evidence="5">
    <location>
        <begin position="559"/>
        <end position="577"/>
    </location>
</feature>
<evidence type="ECO:0000259" key="7">
    <source>
        <dbReference type="PROSITE" id="PS50008"/>
    </source>
</evidence>
<keyword evidence="1" id="KW-0807">Transducer</keyword>
<dbReference type="Gene3D" id="1.10.840.10">
    <property type="entry name" value="Ras guanine-nucleotide exchange factors catalytic domain"/>
    <property type="match status" value="1"/>
</dbReference>